<gene>
    <name evidence="2" type="ORF">CEPIT_LOCUS30102</name>
</gene>
<dbReference type="SMART" id="SM00256">
    <property type="entry name" value="FBOX"/>
    <property type="match status" value="1"/>
</dbReference>
<keyword evidence="3" id="KW-1185">Reference proteome</keyword>
<evidence type="ECO:0000313" key="2">
    <source>
        <dbReference type="EMBL" id="CAH9129761.1"/>
    </source>
</evidence>
<organism evidence="2 3">
    <name type="scientific">Cuscuta epithymum</name>
    <dbReference type="NCBI Taxonomy" id="186058"/>
    <lineage>
        <taxon>Eukaryota</taxon>
        <taxon>Viridiplantae</taxon>
        <taxon>Streptophyta</taxon>
        <taxon>Embryophyta</taxon>
        <taxon>Tracheophyta</taxon>
        <taxon>Spermatophyta</taxon>
        <taxon>Magnoliopsida</taxon>
        <taxon>eudicotyledons</taxon>
        <taxon>Gunneridae</taxon>
        <taxon>Pentapetalae</taxon>
        <taxon>asterids</taxon>
        <taxon>lamiids</taxon>
        <taxon>Solanales</taxon>
        <taxon>Convolvulaceae</taxon>
        <taxon>Cuscuteae</taxon>
        <taxon>Cuscuta</taxon>
        <taxon>Cuscuta subgen. Cuscuta</taxon>
    </lineage>
</organism>
<feature type="domain" description="F-box" evidence="1">
    <location>
        <begin position="1"/>
        <end position="47"/>
    </location>
</feature>
<dbReference type="Proteomes" id="UP001152523">
    <property type="component" value="Unassembled WGS sequence"/>
</dbReference>
<proteinExistence type="predicted"/>
<evidence type="ECO:0000259" key="1">
    <source>
        <dbReference type="PROSITE" id="PS50181"/>
    </source>
</evidence>
<evidence type="ECO:0000313" key="3">
    <source>
        <dbReference type="Proteomes" id="UP001152523"/>
    </source>
</evidence>
<dbReference type="AlphaFoldDB" id="A0AAV0F2P7"/>
<dbReference type="InterPro" id="IPR001810">
    <property type="entry name" value="F-box_dom"/>
</dbReference>
<dbReference type="Gene3D" id="1.20.1280.50">
    <property type="match status" value="1"/>
</dbReference>
<dbReference type="Pfam" id="PF00646">
    <property type="entry name" value="F-box"/>
    <property type="match status" value="1"/>
</dbReference>
<name>A0AAV0F2P7_9ASTE</name>
<reference evidence="2" key="1">
    <citation type="submission" date="2022-07" db="EMBL/GenBank/DDBJ databases">
        <authorList>
            <person name="Macas J."/>
            <person name="Novak P."/>
            <person name="Neumann P."/>
        </authorList>
    </citation>
    <scope>NUCLEOTIDE SEQUENCE</scope>
</reference>
<accession>A0AAV0F2P7</accession>
<dbReference type="InterPro" id="IPR036047">
    <property type="entry name" value="F-box-like_dom_sf"/>
</dbReference>
<dbReference type="CDD" id="cd22162">
    <property type="entry name" value="F-box_AtSKIP3-like"/>
    <property type="match status" value="1"/>
</dbReference>
<dbReference type="EMBL" id="CAMAPF010000956">
    <property type="protein sequence ID" value="CAH9129761.1"/>
    <property type="molecule type" value="Genomic_DNA"/>
</dbReference>
<dbReference type="PANTHER" id="PTHR32278">
    <property type="entry name" value="F-BOX DOMAIN-CONTAINING PROTEIN"/>
    <property type="match status" value="1"/>
</dbReference>
<dbReference type="PROSITE" id="PS50181">
    <property type="entry name" value="FBOX"/>
    <property type="match status" value="1"/>
</dbReference>
<dbReference type="PANTHER" id="PTHR32278:SF111">
    <property type="entry name" value="F-BOX PROTEIN PP2-B12-RELATED"/>
    <property type="match status" value="1"/>
</dbReference>
<dbReference type="SUPFAM" id="SSF81383">
    <property type="entry name" value="F-box domain"/>
    <property type="match status" value="1"/>
</dbReference>
<protein>
    <recommendedName>
        <fullName evidence="1">F-box domain-containing protein</fullName>
    </recommendedName>
</protein>
<sequence>MDNFAKLPEDCISEILSLTSPVDVSTCSIISKRFKSASDSDIAWNKFVPSDIDDIISKSSTPLPFELPPTKKHQFLSLSGFCFILDEGKKILRLDKQTGKKCVMVAPSELMFNGTNISPHLRRRPEPTARFLTQSHASIINLLVP</sequence>
<comment type="caution">
    <text evidence="2">The sequence shown here is derived from an EMBL/GenBank/DDBJ whole genome shotgun (WGS) entry which is preliminary data.</text>
</comment>